<dbReference type="OrthoDB" id="3387628at2"/>
<reference evidence="1 2" key="1">
    <citation type="submission" date="2018-09" db="EMBL/GenBank/DDBJ databases">
        <title>YIM PH21274 draft genome.</title>
        <authorList>
            <person name="Miao C."/>
        </authorList>
    </citation>
    <scope>NUCLEOTIDE SEQUENCE [LARGE SCALE GENOMIC DNA]</scope>
    <source>
        <strain evidence="1 2">YIM PH 21724</strain>
    </source>
</reference>
<organism evidence="1 2">
    <name type="scientific">Nocardia panacis</name>
    <dbReference type="NCBI Taxonomy" id="2340916"/>
    <lineage>
        <taxon>Bacteria</taxon>
        <taxon>Bacillati</taxon>
        <taxon>Actinomycetota</taxon>
        <taxon>Actinomycetes</taxon>
        <taxon>Mycobacteriales</taxon>
        <taxon>Nocardiaceae</taxon>
        <taxon>Nocardia</taxon>
    </lineage>
</organism>
<dbReference type="AlphaFoldDB" id="A0A3A4K2I8"/>
<dbReference type="Proteomes" id="UP000266677">
    <property type="component" value="Unassembled WGS sequence"/>
</dbReference>
<evidence type="ECO:0000313" key="1">
    <source>
        <dbReference type="EMBL" id="RJO72104.1"/>
    </source>
</evidence>
<dbReference type="InterPro" id="IPR036689">
    <property type="entry name" value="ESAT-6-like_sf"/>
</dbReference>
<accession>A0A3A4K2I8</accession>
<comment type="caution">
    <text evidence="1">The sequence shown here is derived from an EMBL/GenBank/DDBJ whole genome shotgun (WGS) entry which is preliminary data.</text>
</comment>
<name>A0A3A4K2I8_9NOCA</name>
<dbReference type="SUPFAM" id="SSF140453">
    <property type="entry name" value="EsxAB dimer-like"/>
    <property type="match status" value="1"/>
</dbReference>
<sequence length="102" mass="11182">MGYNADKTHYNAATIEELHGALDAAFKALDHESAELKSHGQALAAAWEDNKSLQAYQASQANWDKDYAEAKQILSDFGVSVKDAFDEISNADQQISSWFEGA</sequence>
<dbReference type="EMBL" id="QZFU01000029">
    <property type="protein sequence ID" value="RJO72104.1"/>
    <property type="molecule type" value="Genomic_DNA"/>
</dbReference>
<proteinExistence type="predicted"/>
<dbReference type="RefSeq" id="WP_120043208.1">
    <property type="nucleotide sequence ID" value="NZ_QZFU01000029.1"/>
</dbReference>
<keyword evidence="2" id="KW-1185">Reference proteome</keyword>
<gene>
    <name evidence="1" type="ORF">D5S18_23280</name>
</gene>
<evidence type="ECO:0008006" key="3">
    <source>
        <dbReference type="Google" id="ProtNLM"/>
    </source>
</evidence>
<evidence type="ECO:0000313" key="2">
    <source>
        <dbReference type="Proteomes" id="UP000266677"/>
    </source>
</evidence>
<protein>
    <recommendedName>
        <fullName evidence="3">WXG100 family type VII secretion target</fullName>
    </recommendedName>
</protein>
<dbReference type="Gene3D" id="1.10.287.1060">
    <property type="entry name" value="ESAT-6-like"/>
    <property type="match status" value="1"/>
</dbReference>